<dbReference type="AlphaFoldDB" id="A0A9P5EMC1"/>
<dbReference type="EMBL" id="QPMT01000034">
    <property type="protein sequence ID" value="KAF4853870.1"/>
    <property type="molecule type" value="Genomic_DNA"/>
</dbReference>
<evidence type="ECO:0000313" key="1">
    <source>
        <dbReference type="EMBL" id="KAF4853870.1"/>
    </source>
</evidence>
<evidence type="ECO:0000313" key="2">
    <source>
        <dbReference type="Proteomes" id="UP000711996"/>
    </source>
</evidence>
<keyword evidence="2" id="KW-1185">Reference proteome</keyword>
<comment type="caution">
    <text evidence="1">The sequence shown here is derived from an EMBL/GenBank/DDBJ whole genome shotgun (WGS) entry which is preliminary data.</text>
</comment>
<dbReference type="Proteomes" id="UP000711996">
    <property type="component" value="Unassembled WGS sequence"/>
</dbReference>
<organism evidence="1 2">
    <name type="scientific">Colletotrichum siamense</name>
    <name type="common">Anthracnose fungus</name>
    <dbReference type="NCBI Taxonomy" id="690259"/>
    <lineage>
        <taxon>Eukaryota</taxon>
        <taxon>Fungi</taxon>
        <taxon>Dikarya</taxon>
        <taxon>Ascomycota</taxon>
        <taxon>Pezizomycotina</taxon>
        <taxon>Sordariomycetes</taxon>
        <taxon>Hypocreomycetidae</taxon>
        <taxon>Glomerellales</taxon>
        <taxon>Glomerellaceae</taxon>
        <taxon>Colletotrichum</taxon>
        <taxon>Colletotrichum gloeosporioides species complex</taxon>
    </lineage>
</organism>
<reference evidence="1" key="1">
    <citation type="submission" date="2019-06" db="EMBL/GenBank/DDBJ databases">
        <authorList>
            <person name="Gan P."/>
            <person name="Shirasu K."/>
        </authorList>
    </citation>
    <scope>NUCLEOTIDE SEQUENCE [LARGE SCALE GENOMIC DNA]</scope>
    <source>
        <strain evidence="1">CAD2</strain>
    </source>
</reference>
<sequence length="34" mass="3766">MALTAKELVTTWENALSIYRPTSPATYPVEIANN</sequence>
<accession>A0A9P5EMC1</accession>
<protein>
    <submittedName>
        <fullName evidence="1">Uncharacterized protein</fullName>
    </submittedName>
</protein>
<gene>
    <name evidence="1" type="ORF">CGCSCA2_v009778</name>
</gene>
<name>A0A9P5EMC1_COLSI</name>
<proteinExistence type="predicted"/>